<feature type="non-terminal residue" evidence="1">
    <location>
        <position position="1"/>
    </location>
</feature>
<dbReference type="Pfam" id="PF18759">
    <property type="entry name" value="Plavaka"/>
    <property type="match status" value="1"/>
</dbReference>
<protein>
    <submittedName>
        <fullName evidence="1">Uncharacterized protein</fullName>
    </submittedName>
</protein>
<dbReference type="Proteomes" id="UP000053257">
    <property type="component" value="Unassembled WGS sequence"/>
</dbReference>
<dbReference type="HOGENOM" id="CLU_006344_5_2_1"/>
<gene>
    <name evidence="1" type="ORF">PHLGIDRAFT_46146</name>
</gene>
<accession>A0A0C3RYB8</accession>
<keyword evidence="2" id="KW-1185">Reference proteome</keyword>
<evidence type="ECO:0000313" key="2">
    <source>
        <dbReference type="Proteomes" id="UP000053257"/>
    </source>
</evidence>
<sequence>ETTFERWAREDAEEKRSPWHPYPSREEWELARFLAKNFGHNRIEEFLKLDLVSVSSDYPNQNRATNETLLQIKTLGLSSSSRYKFLQMLDKLPQCQKWMADELTVTGDVAGEDGKPLTEQLEVWRRDPVECIRELIGNPTFREAMAYAPEHVFLDEEGEERCIDEM</sequence>
<organism evidence="1 2">
    <name type="scientific">Phlebiopsis gigantea (strain 11061_1 CR5-6)</name>
    <name type="common">White-rot fungus</name>
    <name type="synonym">Peniophora gigantea</name>
    <dbReference type="NCBI Taxonomy" id="745531"/>
    <lineage>
        <taxon>Eukaryota</taxon>
        <taxon>Fungi</taxon>
        <taxon>Dikarya</taxon>
        <taxon>Basidiomycota</taxon>
        <taxon>Agaricomycotina</taxon>
        <taxon>Agaricomycetes</taxon>
        <taxon>Polyporales</taxon>
        <taxon>Phanerochaetaceae</taxon>
        <taxon>Phlebiopsis</taxon>
    </lineage>
</organism>
<name>A0A0C3RYB8_PHLG1</name>
<dbReference type="OrthoDB" id="2803297at2759"/>
<evidence type="ECO:0000313" key="1">
    <source>
        <dbReference type="EMBL" id="KIP01147.1"/>
    </source>
</evidence>
<proteinExistence type="predicted"/>
<reference evidence="1 2" key="1">
    <citation type="journal article" date="2014" name="PLoS Genet.">
        <title>Analysis of the Phlebiopsis gigantea genome, transcriptome and secretome provides insight into its pioneer colonization strategies of wood.</title>
        <authorList>
            <person name="Hori C."/>
            <person name="Ishida T."/>
            <person name="Igarashi K."/>
            <person name="Samejima M."/>
            <person name="Suzuki H."/>
            <person name="Master E."/>
            <person name="Ferreira P."/>
            <person name="Ruiz-Duenas F.J."/>
            <person name="Held B."/>
            <person name="Canessa P."/>
            <person name="Larrondo L.F."/>
            <person name="Schmoll M."/>
            <person name="Druzhinina I.S."/>
            <person name="Kubicek C.P."/>
            <person name="Gaskell J.A."/>
            <person name="Kersten P."/>
            <person name="St John F."/>
            <person name="Glasner J."/>
            <person name="Sabat G."/>
            <person name="Splinter BonDurant S."/>
            <person name="Syed K."/>
            <person name="Yadav J."/>
            <person name="Mgbeahuruike A.C."/>
            <person name="Kovalchuk A."/>
            <person name="Asiegbu F.O."/>
            <person name="Lackner G."/>
            <person name="Hoffmeister D."/>
            <person name="Rencoret J."/>
            <person name="Gutierrez A."/>
            <person name="Sun H."/>
            <person name="Lindquist E."/>
            <person name="Barry K."/>
            <person name="Riley R."/>
            <person name="Grigoriev I.V."/>
            <person name="Henrissat B."/>
            <person name="Kues U."/>
            <person name="Berka R.M."/>
            <person name="Martinez A.T."/>
            <person name="Covert S.F."/>
            <person name="Blanchette R.A."/>
            <person name="Cullen D."/>
        </authorList>
    </citation>
    <scope>NUCLEOTIDE SEQUENCE [LARGE SCALE GENOMIC DNA]</scope>
    <source>
        <strain evidence="1 2">11061_1 CR5-6</strain>
    </source>
</reference>
<dbReference type="EMBL" id="KN840897">
    <property type="protein sequence ID" value="KIP01147.1"/>
    <property type="molecule type" value="Genomic_DNA"/>
</dbReference>
<feature type="non-terminal residue" evidence="1">
    <location>
        <position position="166"/>
    </location>
</feature>
<dbReference type="InterPro" id="IPR041078">
    <property type="entry name" value="Plavaka"/>
</dbReference>
<dbReference type="AlphaFoldDB" id="A0A0C3RYB8"/>
<dbReference type="STRING" id="745531.A0A0C3RYB8"/>